<dbReference type="InterPro" id="IPR011051">
    <property type="entry name" value="RmlC_Cupin_sf"/>
</dbReference>
<evidence type="ECO:0008006" key="3">
    <source>
        <dbReference type="Google" id="ProtNLM"/>
    </source>
</evidence>
<dbReference type="Gene3D" id="2.60.120.10">
    <property type="entry name" value="Jelly Rolls"/>
    <property type="match status" value="1"/>
</dbReference>
<protein>
    <recommendedName>
        <fullName evidence="3">Cysteine dioxygenase</fullName>
    </recommendedName>
</protein>
<accession>A0A2G8KZ70</accession>
<dbReference type="EMBL" id="MRZV01000292">
    <property type="protein sequence ID" value="PIK53299.1"/>
    <property type="molecule type" value="Genomic_DNA"/>
</dbReference>
<dbReference type="AlphaFoldDB" id="A0A2G8KZ70"/>
<gene>
    <name evidence="1" type="ORF">BSL78_09778</name>
</gene>
<comment type="caution">
    <text evidence="1">The sequence shown here is derived from an EMBL/GenBank/DDBJ whole genome shotgun (WGS) entry which is preliminary data.</text>
</comment>
<dbReference type="OrthoDB" id="5946895at2759"/>
<organism evidence="1 2">
    <name type="scientific">Stichopus japonicus</name>
    <name type="common">Sea cucumber</name>
    <dbReference type="NCBI Taxonomy" id="307972"/>
    <lineage>
        <taxon>Eukaryota</taxon>
        <taxon>Metazoa</taxon>
        <taxon>Echinodermata</taxon>
        <taxon>Eleutherozoa</taxon>
        <taxon>Echinozoa</taxon>
        <taxon>Holothuroidea</taxon>
        <taxon>Aspidochirotacea</taxon>
        <taxon>Aspidochirotida</taxon>
        <taxon>Stichopodidae</taxon>
        <taxon>Apostichopus</taxon>
    </lineage>
</organism>
<evidence type="ECO:0000313" key="1">
    <source>
        <dbReference type="EMBL" id="PIK53299.1"/>
    </source>
</evidence>
<name>A0A2G8KZ70_STIJA</name>
<sequence>MSRQHTYDKATWSGRTMPIWEKSFPVLGKGMLLFNIKRDKPFYIAVCNKEGDGIAETTIMLAVGKNGASFCTQQGSIVSSMNNIGYEPSKIVTYWYSYDSDNMTVKYGKGYCMEETTLLKYTFTDESDRAKYFDPAKRRVVKLFNSNPLEPHRSSLRSTKIERSTLVDVEKEIMFSPYPFMCNRPPFVRDSSLSNLFDIDLGKYTYSSSLPEACQDLYENVKGINMSLDYGEKEYKLTDAIRHSIEDENGLLHKTLEKKKDEFGSDDQIYLRITLGKNFGNSPGTPYVLEIWPKKCGSPIHNHGNSCAVIRVLHGGLTISIYNKNTTDKSAKPLKEFDVVKDDVTWIAPNWYQTHKLWNKTDDFCATIQCYQYGDKDDIHWPFFDYLDSKSHTVDVFAPNSDFPFTEMYNIVMKEYEEAMAGKKTNM</sequence>
<proteinExistence type="predicted"/>
<evidence type="ECO:0000313" key="2">
    <source>
        <dbReference type="Proteomes" id="UP000230750"/>
    </source>
</evidence>
<keyword evidence="2" id="KW-1185">Reference proteome</keyword>
<dbReference type="Proteomes" id="UP000230750">
    <property type="component" value="Unassembled WGS sequence"/>
</dbReference>
<dbReference type="SUPFAM" id="SSF51182">
    <property type="entry name" value="RmlC-like cupins"/>
    <property type="match status" value="1"/>
</dbReference>
<reference evidence="1 2" key="1">
    <citation type="journal article" date="2017" name="PLoS Biol.">
        <title>The sea cucumber genome provides insights into morphological evolution and visceral regeneration.</title>
        <authorList>
            <person name="Zhang X."/>
            <person name="Sun L."/>
            <person name="Yuan J."/>
            <person name="Sun Y."/>
            <person name="Gao Y."/>
            <person name="Zhang L."/>
            <person name="Li S."/>
            <person name="Dai H."/>
            <person name="Hamel J.F."/>
            <person name="Liu C."/>
            <person name="Yu Y."/>
            <person name="Liu S."/>
            <person name="Lin W."/>
            <person name="Guo K."/>
            <person name="Jin S."/>
            <person name="Xu P."/>
            <person name="Storey K.B."/>
            <person name="Huan P."/>
            <person name="Zhang T."/>
            <person name="Zhou Y."/>
            <person name="Zhang J."/>
            <person name="Lin C."/>
            <person name="Li X."/>
            <person name="Xing L."/>
            <person name="Huo D."/>
            <person name="Sun M."/>
            <person name="Wang L."/>
            <person name="Mercier A."/>
            <person name="Li F."/>
            <person name="Yang H."/>
            <person name="Xiang J."/>
        </authorList>
    </citation>
    <scope>NUCLEOTIDE SEQUENCE [LARGE SCALE GENOMIC DNA]</scope>
    <source>
        <strain evidence="1">Shaxun</strain>
        <tissue evidence="1">Muscle</tissue>
    </source>
</reference>
<dbReference type="InterPro" id="IPR014710">
    <property type="entry name" value="RmlC-like_jellyroll"/>
</dbReference>